<dbReference type="InterPro" id="IPR002126">
    <property type="entry name" value="Cadherin-like_dom"/>
</dbReference>
<evidence type="ECO:0000256" key="7">
    <source>
        <dbReference type="ARBA" id="ARBA00023136"/>
    </source>
</evidence>
<name>A0A1W0WA66_HYPEX</name>
<dbReference type="GO" id="GO:0005509">
    <property type="term" value="F:calcium ion binding"/>
    <property type="evidence" value="ECO:0007669"/>
    <property type="project" value="UniProtKB-UniRule"/>
</dbReference>
<keyword evidence="12" id="KW-1185">Reference proteome</keyword>
<dbReference type="GO" id="GO:0008013">
    <property type="term" value="F:beta-catenin binding"/>
    <property type="evidence" value="ECO:0007669"/>
    <property type="project" value="TreeGrafter"/>
</dbReference>
<dbReference type="PROSITE" id="PS00232">
    <property type="entry name" value="CADHERIN_1"/>
    <property type="match status" value="1"/>
</dbReference>
<evidence type="ECO:0000256" key="5">
    <source>
        <dbReference type="ARBA" id="ARBA00022837"/>
    </source>
</evidence>
<keyword evidence="3" id="KW-0732">Signal</keyword>
<dbReference type="GO" id="GO:0016342">
    <property type="term" value="C:catenin complex"/>
    <property type="evidence" value="ECO:0007669"/>
    <property type="project" value="TreeGrafter"/>
</dbReference>
<dbReference type="PANTHER" id="PTHR24027:SF422">
    <property type="entry name" value="CADHERIN DOMAIN-CONTAINING PROTEIN"/>
    <property type="match status" value="1"/>
</dbReference>
<evidence type="ECO:0000256" key="9">
    <source>
        <dbReference type="SAM" id="MobiDB-lite"/>
    </source>
</evidence>
<feature type="domain" description="Cadherin" evidence="10">
    <location>
        <begin position="706"/>
        <end position="834"/>
    </location>
</feature>
<feature type="domain" description="Cadherin" evidence="10">
    <location>
        <begin position="233"/>
        <end position="335"/>
    </location>
</feature>
<keyword evidence="6" id="KW-1133">Transmembrane helix</keyword>
<dbReference type="SMART" id="SM00112">
    <property type="entry name" value="CA"/>
    <property type="match status" value="6"/>
</dbReference>
<keyword evidence="4" id="KW-0677">Repeat</keyword>
<evidence type="ECO:0000256" key="1">
    <source>
        <dbReference type="ARBA" id="ARBA00004167"/>
    </source>
</evidence>
<evidence type="ECO:0000313" key="12">
    <source>
        <dbReference type="Proteomes" id="UP000192578"/>
    </source>
</evidence>
<comment type="caution">
    <text evidence="11">The sequence shown here is derived from an EMBL/GenBank/DDBJ whole genome shotgun (WGS) entry which is preliminary data.</text>
</comment>
<dbReference type="PROSITE" id="PS50268">
    <property type="entry name" value="CADHERIN_2"/>
    <property type="match status" value="5"/>
</dbReference>
<gene>
    <name evidence="11" type="ORF">BV898_13588</name>
</gene>
<accession>A0A1W0WA66</accession>
<dbReference type="InterPro" id="IPR020894">
    <property type="entry name" value="Cadherin_CS"/>
</dbReference>
<sequence>MAVLQLNVSDGLQVADFSLLDHITISTQRPLTAAFLFACGNCGAVFVGRETVATILSFVTVTDQAAEEPRPQTVATHDQHHCHDLNDNPRTCGSTAKRYRSWERHRRRDGTHTSGGPPGLVRQQSSPKTPPFFHEILNRIRHTQNHIGVETGDNGLIRVKTLLPFEYRLIQSLTFQLVIRDAKEGFAMQTTVAVTLVIIDVNNFQPRITIPPNYNPSNTSSAWECLETDIRTTFIPLAFLAVEAEDDDSEEFMPLNYFLSYDEAPQLEGYVEINITTGVVSVVRPLDREAPGMAELMMLTIRVMDNANRGYNQQTSAGTRIAFRVIDRNDNPPILHFNNIVLDQGAAFSQQISECHNGTVNIDFYATDADSTPSTPPFYPILTVFPAAYRTHFDTFSDRTGLIRLLILKTFDYRLVQKLNITLTVYDSDPNTPFDPILNTAVTVWLEILDTNNLIPRVSYPINYDPTSPSAELFFITETDSRNASQFTAFPVLTVKAVDDDSDQFMPLDYFLSFELAPCLQGFMEIDRSTGVVSVVKPLDREATGMNETLVVEVFVMDNAKQSFNQLTSRASKIAFRVTDLNDNPPDVRFNGQAIPHLGNVTVDVTEHTCQEVLLDLYASDRDSVPKTPPFFHEILNLDPTYQNHIGVETGDNGLIRVKTLLPFEYRLIQRLTFLLVIRDAKEGFAMRTTIAVTLVINSELPQFTGPPTLTFSVDENWTGPIRHGIITAADADATANLIFSITFDRAFDPDGLQVADFPFPDHITISTQRPSPPAFPYWRGQLMVRRSLDRETVATILAIVTVTDQAAEEPRPQTVTTMVSITVNDLNDNPPDVRFNGQAIPQLGNVTVDVTERTRQEVHLDLYASDRDSVPKTPPFFHEILNLDPIYQNHIAVETGDNGLIRVKTLLPFEYRLIQRLTFQLVIRDAKEGFAMRATVTVTLVIIDVNNFLPRITIRDLASSKTRLMEEPSG</sequence>
<feature type="domain" description="Cadherin" evidence="10">
    <location>
        <begin position="468"/>
        <end position="588"/>
    </location>
</feature>
<dbReference type="GO" id="GO:0007156">
    <property type="term" value="P:homophilic cell adhesion via plasma membrane adhesion molecules"/>
    <property type="evidence" value="ECO:0007669"/>
    <property type="project" value="InterPro"/>
</dbReference>
<dbReference type="Proteomes" id="UP000192578">
    <property type="component" value="Unassembled WGS sequence"/>
</dbReference>
<comment type="subcellular location">
    <subcellularLocation>
        <location evidence="1">Membrane</location>
        <topology evidence="1">Single-pass membrane protein</topology>
    </subcellularLocation>
</comment>
<keyword evidence="2" id="KW-0812">Transmembrane</keyword>
<dbReference type="PRINTS" id="PR00205">
    <property type="entry name" value="CADHERIN"/>
</dbReference>
<dbReference type="PANTHER" id="PTHR24027">
    <property type="entry name" value="CADHERIN-23"/>
    <property type="match status" value="1"/>
</dbReference>
<feature type="region of interest" description="Disordered" evidence="9">
    <location>
        <begin position="74"/>
        <end position="128"/>
    </location>
</feature>
<evidence type="ECO:0000256" key="4">
    <source>
        <dbReference type="ARBA" id="ARBA00022737"/>
    </source>
</evidence>
<feature type="compositionally biased region" description="Basic and acidic residues" evidence="9">
    <location>
        <begin position="77"/>
        <end position="87"/>
    </location>
</feature>
<dbReference type="SUPFAM" id="SSF49313">
    <property type="entry name" value="Cadherin-like"/>
    <property type="match status" value="4"/>
</dbReference>
<dbReference type="OrthoDB" id="6079678at2759"/>
<dbReference type="InterPro" id="IPR039808">
    <property type="entry name" value="Cadherin"/>
</dbReference>
<dbReference type="GO" id="GO:0016477">
    <property type="term" value="P:cell migration"/>
    <property type="evidence" value="ECO:0007669"/>
    <property type="project" value="TreeGrafter"/>
</dbReference>
<keyword evidence="5 8" id="KW-0106">Calcium</keyword>
<evidence type="ECO:0000256" key="8">
    <source>
        <dbReference type="PROSITE-ProRule" id="PRU00043"/>
    </source>
</evidence>
<evidence type="ECO:0000256" key="3">
    <source>
        <dbReference type="ARBA" id="ARBA00022729"/>
    </source>
</evidence>
<evidence type="ECO:0000259" key="10">
    <source>
        <dbReference type="PROSITE" id="PS50268"/>
    </source>
</evidence>
<protein>
    <recommendedName>
        <fullName evidence="10">Cadherin domain-containing protein</fullName>
    </recommendedName>
</protein>
<evidence type="ECO:0000313" key="11">
    <source>
        <dbReference type="EMBL" id="OQV12109.1"/>
    </source>
</evidence>
<proteinExistence type="predicted"/>
<reference evidence="12" key="1">
    <citation type="submission" date="2017-01" db="EMBL/GenBank/DDBJ databases">
        <title>Comparative genomics of anhydrobiosis in the tardigrade Hypsibius dujardini.</title>
        <authorList>
            <person name="Yoshida Y."/>
            <person name="Koutsovoulos G."/>
            <person name="Laetsch D."/>
            <person name="Stevens L."/>
            <person name="Kumar S."/>
            <person name="Horikawa D."/>
            <person name="Ishino K."/>
            <person name="Komine S."/>
            <person name="Tomita M."/>
            <person name="Blaxter M."/>
            <person name="Arakawa K."/>
        </authorList>
    </citation>
    <scope>NUCLEOTIDE SEQUENCE [LARGE SCALE GENOMIC DNA]</scope>
    <source>
        <strain evidence="12">Z151</strain>
    </source>
</reference>
<dbReference type="InterPro" id="IPR015919">
    <property type="entry name" value="Cadherin-like_sf"/>
</dbReference>
<evidence type="ECO:0000256" key="6">
    <source>
        <dbReference type="ARBA" id="ARBA00022989"/>
    </source>
</evidence>
<dbReference type="Gene3D" id="2.60.40.60">
    <property type="entry name" value="Cadherins"/>
    <property type="match status" value="5"/>
</dbReference>
<feature type="domain" description="Cadherin" evidence="10">
    <location>
        <begin position="859"/>
        <end position="953"/>
    </location>
</feature>
<feature type="compositionally biased region" description="Basic residues" evidence="9">
    <location>
        <begin position="97"/>
        <end position="109"/>
    </location>
</feature>
<evidence type="ECO:0000256" key="2">
    <source>
        <dbReference type="ARBA" id="ARBA00022692"/>
    </source>
</evidence>
<organism evidence="11 12">
    <name type="scientific">Hypsibius exemplaris</name>
    <name type="common">Freshwater tardigrade</name>
    <dbReference type="NCBI Taxonomy" id="2072580"/>
    <lineage>
        <taxon>Eukaryota</taxon>
        <taxon>Metazoa</taxon>
        <taxon>Ecdysozoa</taxon>
        <taxon>Tardigrada</taxon>
        <taxon>Eutardigrada</taxon>
        <taxon>Parachela</taxon>
        <taxon>Hypsibioidea</taxon>
        <taxon>Hypsibiidae</taxon>
        <taxon>Hypsibius</taxon>
    </lineage>
</organism>
<dbReference type="GO" id="GO:0045296">
    <property type="term" value="F:cadherin binding"/>
    <property type="evidence" value="ECO:0007669"/>
    <property type="project" value="TreeGrafter"/>
</dbReference>
<keyword evidence="7" id="KW-0472">Membrane</keyword>
<dbReference type="CDD" id="cd11304">
    <property type="entry name" value="Cadherin_repeat"/>
    <property type="match status" value="4"/>
</dbReference>
<feature type="domain" description="Cadherin" evidence="10">
    <location>
        <begin position="358"/>
        <end position="458"/>
    </location>
</feature>
<dbReference type="AlphaFoldDB" id="A0A1W0WA66"/>
<dbReference type="EMBL" id="MTYJ01000153">
    <property type="protein sequence ID" value="OQV12109.1"/>
    <property type="molecule type" value="Genomic_DNA"/>
</dbReference>